<dbReference type="Gene3D" id="3.30.40.10">
    <property type="entry name" value="Zinc/RING finger domain, C3HC4 (zinc finger)"/>
    <property type="match status" value="1"/>
</dbReference>
<dbReference type="Pfam" id="PF00628">
    <property type="entry name" value="PHD"/>
    <property type="match status" value="1"/>
</dbReference>
<feature type="region of interest" description="Disordered" evidence="5">
    <location>
        <begin position="820"/>
        <end position="926"/>
    </location>
</feature>
<keyword evidence="1" id="KW-0479">Metal-binding</keyword>
<dbReference type="Pfam" id="PF12738">
    <property type="entry name" value="PTCB-BRCT"/>
    <property type="match status" value="1"/>
</dbReference>
<evidence type="ECO:0000256" key="1">
    <source>
        <dbReference type="ARBA" id="ARBA00022723"/>
    </source>
</evidence>
<dbReference type="SMART" id="SM00249">
    <property type="entry name" value="PHD"/>
    <property type="match status" value="1"/>
</dbReference>
<evidence type="ECO:0000259" key="7">
    <source>
        <dbReference type="PROSITE" id="PS50172"/>
    </source>
</evidence>
<dbReference type="SUPFAM" id="SSF57903">
    <property type="entry name" value="FYVE/PHD zinc finger"/>
    <property type="match status" value="1"/>
</dbReference>
<feature type="domain" description="PHD-type" evidence="6">
    <location>
        <begin position="1229"/>
        <end position="1285"/>
    </location>
</feature>
<feature type="compositionally biased region" description="Polar residues" evidence="5">
    <location>
        <begin position="873"/>
        <end position="884"/>
    </location>
</feature>
<dbReference type="PROSITE" id="PS50172">
    <property type="entry name" value="BRCT"/>
    <property type="match status" value="1"/>
</dbReference>
<gene>
    <name evidence="9" type="primary">LOC110749403</name>
</gene>
<feature type="region of interest" description="Disordered" evidence="5">
    <location>
        <begin position="439"/>
        <end position="458"/>
    </location>
</feature>
<dbReference type="PANTHER" id="PTHR47181">
    <property type="entry name" value="BRCA1 C TERMINUS DOMAIN CONTAINING PROTEIN, EXPRESSED"/>
    <property type="match status" value="1"/>
</dbReference>
<evidence type="ECO:0000259" key="6">
    <source>
        <dbReference type="PROSITE" id="PS50016"/>
    </source>
</evidence>
<feature type="compositionally biased region" description="Basic and acidic residues" evidence="5">
    <location>
        <begin position="854"/>
        <end position="866"/>
    </location>
</feature>
<feature type="compositionally biased region" description="Basic and acidic residues" evidence="5">
    <location>
        <begin position="896"/>
        <end position="905"/>
    </location>
</feature>
<keyword evidence="8" id="KW-1185">Reference proteome</keyword>
<dbReference type="InterPro" id="IPR019787">
    <property type="entry name" value="Znf_PHD-finger"/>
</dbReference>
<dbReference type="InterPro" id="IPR011011">
    <property type="entry name" value="Znf_FYVE_PHD"/>
</dbReference>
<sequence>MSEGNSPSKTFLGVRFILLGFDPLHEQKVRSKLVGCGAVDVGHYSLNCSHVVVDKTVFDDPICVAARNDGKTLVTALWVHHSFDVGVPVESTSIIYRPLKDLNGIPDAKSLIVCLTGYQRQDRDDIMTMVGLMGAQFSKPLVANKVTHLICYKFEGEKYELAKKIPKIKLVNHRWLEDCLRDWALLPEDDYNKSGYEMEMMEAEARDSEDEAENTIMKQSGGRNMHKSPLNIKSPPATSAMPKSEGNVPKVPMNFYNAMDHVLIPQNENKLGQASSFSSAYVSNGVSCQNACKFRDGTDGELNDLHHRTPDPKVRDDLTSNFGTAETPAHSARTLSYSRQTPLKSTLPLHVGDKSSNGSVSSKVPICKSNANFGLASYTFKADQENNKIDSSCVEVPLKGIHSQNGEESSGILPRKRTMDLSYGSSKSQKMNHDAEAGIICSPSSSDKSPKVKPTSMVDGSYETTSHYVIRNDDRSLDKTGNLSAVESSYAGISPTKSSTVIRKPLACDLPFSATVTSETAEDGNGNKKTPLTTFQRLRKSSLSSKPGIVDCVVEKLTFAVSKTVELQNQHQDVEGLSSNNKKSVTSNSNDPASLNLLKDGNNHLDTKSVSKRMISKKILVSRPKLTSANQKGSVCLGEDASLNDTTFHLNSGDHEKSPGAMKLDMLYPGAAAEPPKEVEGKDVTMTADVAENNVQSMDDETEAPEEESEHKLKNVLHEAKAIGVQSTSKCITTKEKSEGMQQISDHSDACVHGDAMASAENTDGNERETTVSDRISLLVESSSEGDGVKGKKNKGKKRDLGKTKFKAVPAVADVMKPKKFVSEEDTQNENIGETQKEPEKIVGKSKRHSVPKNKLENSSKMKENRPIVCGDQSVSTAEQQAGKSTEDTQNENIGETEKELEKIVGKSKRSSVPKNKLENSSKMKENRPIVCGDQSVSTAEQQAGKSTVKSNITPLKINHSSVEISPNSSIPEGKAPSNIKTEPVWFILSGAKFQRKDFRQVIRCLKGRCCRDSHHWSYQATHFIAPGPIKRTEKFFAATASGRWILRSDYLAASNQAGRFLAEEPYEWHQNGLSEDGAINLEAPRKWRLLRERTGHGAFHGMRIIIYGECIAPPLDTLKRVVKAGDGTILATCPPYTRFLDSGVDFAIVSPGMPRVDMWVQEFLKHEIPCVATDYLVEYVCKPGYPLERHVLHNTHAWAENSFGRLQRRAEEIVEDVFAPQDSSGSSDIPCVVCGSVERGEVMLICGNESGSVGCGVGTHMDCCNPPLEDVPEGDWLCPKCSRSKNSTSSSKKRKKG</sequence>
<dbReference type="InterPro" id="IPR001965">
    <property type="entry name" value="Znf_PHD"/>
</dbReference>
<evidence type="ECO:0000313" key="8">
    <source>
        <dbReference type="Proteomes" id="UP000515124"/>
    </source>
</evidence>
<dbReference type="InterPro" id="IPR013083">
    <property type="entry name" value="Znf_RING/FYVE/PHD"/>
</dbReference>
<protein>
    <submittedName>
        <fullName evidence="9">BRCT domain-containing protein At4g02110 isoform X1</fullName>
    </submittedName>
</protein>
<dbReference type="CDD" id="cd17738">
    <property type="entry name" value="BRCT_TopBP1_rpt7"/>
    <property type="match status" value="1"/>
</dbReference>
<dbReference type="PANTHER" id="PTHR47181:SF2">
    <property type="entry name" value="BRCA1 C TERMINUS DOMAIN CONTAINING PROTEIN, EXPRESSED"/>
    <property type="match status" value="1"/>
</dbReference>
<evidence type="ECO:0000256" key="5">
    <source>
        <dbReference type="SAM" id="MobiDB-lite"/>
    </source>
</evidence>
<proteinExistence type="predicted"/>
<dbReference type="GeneID" id="110749403"/>
<dbReference type="InterPro" id="IPR044254">
    <property type="entry name" value="At4g02110-like"/>
</dbReference>
<dbReference type="Pfam" id="PF00533">
    <property type="entry name" value="BRCT"/>
    <property type="match status" value="1"/>
</dbReference>
<dbReference type="SMART" id="SM00292">
    <property type="entry name" value="BRCT"/>
    <property type="match status" value="4"/>
</dbReference>
<dbReference type="InterPro" id="IPR036420">
    <property type="entry name" value="BRCT_dom_sf"/>
</dbReference>
<feature type="compositionally biased region" description="Basic residues" evidence="5">
    <location>
        <begin position="791"/>
        <end position="804"/>
    </location>
</feature>
<keyword evidence="2 4" id="KW-0863">Zinc-finger</keyword>
<feature type="region of interest" description="Disordered" evidence="5">
    <location>
        <begin position="779"/>
        <end position="804"/>
    </location>
</feature>
<dbReference type="GO" id="GO:0008270">
    <property type="term" value="F:zinc ion binding"/>
    <property type="evidence" value="ECO:0007669"/>
    <property type="project" value="UniProtKB-KW"/>
</dbReference>
<dbReference type="Gene3D" id="3.40.50.10190">
    <property type="entry name" value="BRCT domain"/>
    <property type="match status" value="4"/>
</dbReference>
<dbReference type="KEGG" id="pavi:110749403"/>
<reference evidence="9" key="1">
    <citation type="submission" date="2025-08" db="UniProtKB">
        <authorList>
            <consortium name="RefSeq"/>
        </authorList>
    </citation>
    <scope>IDENTIFICATION</scope>
</reference>
<feature type="compositionally biased region" description="Low complexity" evidence="5">
    <location>
        <begin position="442"/>
        <end position="456"/>
    </location>
</feature>
<keyword evidence="3" id="KW-0862">Zinc</keyword>
<organism evidence="8 9">
    <name type="scientific">Prunus avium</name>
    <name type="common">Cherry</name>
    <name type="synonym">Cerasus avium</name>
    <dbReference type="NCBI Taxonomy" id="42229"/>
    <lineage>
        <taxon>Eukaryota</taxon>
        <taxon>Viridiplantae</taxon>
        <taxon>Streptophyta</taxon>
        <taxon>Embryophyta</taxon>
        <taxon>Tracheophyta</taxon>
        <taxon>Spermatophyta</taxon>
        <taxon>Magnoliopsida</taxon>
        <taxon>eudicotyledons</taxon>
        <taxon>Gunneridae</taxon>
        <taxon>Pentapetalae</taxon>
        <taxon>rosids</taxon>
        <taxon>fabids</taxon>
        <taxon>Rosales</taxon>
        <taxon>Rosaceae</taxon>
        <taxon>Amygdaloideae</taxon>
        <taxon>Amygdaleae</taxon>
        <taxon>Prunus</taxon>
    </lineage>
</organism>
<dbReference type="SUPFAM" id="SSF52113">
    <property type="entry name" value="BRCT domain"/>
    <property type="match status" value="3"/>
</dbReference>
<dbReference type="Proteomes" id="UP000515124">
    <property type="component" value="Unplaced"/>
</dbReference>
<feature type="region of interest" description="Disordered" evidence="5">
    <location>
        <begin position="570"/>
        <end position="604"/>
    </location>
</feature>
<feature type="domain" description="BRCT" evidence="7">
    <location>
        <begin position="109"/>
        <end position="193"/>
    </location>
</feature>
<evidence type="ECO:0000313" key="9">
    <source>
        <dbReference type="RefSeq" id="XP_021805203.1"/>
    </source>
</evidence>
<evidence type="ECO:0000256" key="2">
    <source>
        <dbReference type="ARBA" id="ARBA00022771"/>
    </source>
</evidence>
<dbReference type="InterPro" id="IPR001357">
    <property type="entry name" value="BRCT_dom"/>
</dbReference>
<dbReference type="RefSeq" id="XP_021805203.1">
    <property type="nucleotide sequence ID" value="XM_021949511.1"/>
</dbReference>
<feature type="compositionally biased region" description="Low complexity" evidence="5">
    <location>
        <begin position="578"/>
        <end position="590"/>
    </location>
</feature>
<evidence type="ECO:0000256" key="4">
    <source>
        <dbReference type="PROSITE-ProRule" id="PRU00146"/>
    </source>
</evidence>
<accession>A0A6P5RU02</accession>
<dbReference type="PROSITE" id="PS50016">
    <property type="entry name" value="ZF_PHD_2"/>
    <property type="match status" value="1"/>
</dbReference>
<name>A0A6P5RU02_PRUAV</name>
<feature type="compositionally biased region" description="Basic and acidic residues" evidence="5">
    <location>
        <begin position="916"/>
        <end position="926"/>
    </location>
</feature>
<evidence type="ECO:0000256" key="3">
    <source>
        <dbReference type="ARBA" id="ARBA00022833"/>
    </source>
</evidence>